<keyword evidence="4 7" id="KW-0067">ATP-binding</keyword>
<comment type="caution">
    <text evidence="7">The sequence shown here is derived from an EMBL/GenBank/DDBJ whole genome shotgun (WGS) entry which is preliminary data.</text>
</comment>
<dbReference type="InterPro" id="IPR003439">
    <property type="entry name" value="ABC_transporter-like_ATP-bd"/>
</dbReference>
<dbReference type="CDD" id="cd03224">
    <property type="entry name" value="ABC_TM1139_LivF_branched"/>
    <property type="match status" value="1"/>
</dbReference>
<evidence type="ECO:0000256" key="5">
    <source>
        <dbReference type="ARBA" id="ARBA00022970"/>
    </source>
</evidence>
<keyword evidence="5" id="KW-0029">Amino-acid transport</keyword>
<gene>
    <name evidence="7" type="ORF">IOD40_13290</name>
</gene>
<dbReference type="InterPro" id="IPR052156">
    <property type="entry name" value="BCAA_Transport_ATP-bd_LivF"/>
</dbReference>
<protein>
    <submittedName>
        <fullName evidence="7">ABC transporter ATP-binding protein</fullName>
    </submittedName>
</protein>
<accession>A0ABS0SEH4</accession>
<sequence>MTAPLLQLKDIRVSYGRAEVVHGISLDVATGSIVSVIGANGAGKTTLLNAAMGVIPSSGTIHYRGKPAPHSVEGRVQAGMCLVPERRELFTSMSVEDNLALGGFLRSATERKETLEDVYNRFPRLKERRTQIAGTLSGGERQMLALGRALMSRPQLLMLDEPSLGLAPKIVAEILGIVSELRATGVSILLVEQNARAALEISDDAYLVELGEVRRSGKAAEMAADPALVESYLGGATGS</sequence>
<reference evidence="7 8" key="1">
    <citation type="submission" date="2020-10" db="EMBL/GenBank/DDBJ databases">
        <title>Aquamicrobium zhengzhouensis sp. nov., a exopolysaccharide producing bacterium isolated from farmland soil.</title>
        <authorList>
            <person name="Wang X."/>
        </authorList>
    </citation>
    <scope>NUCLEOTIDE SEQUENCE [LARGE SCALE GENOMIC DNA]</scope>
    <source>
        <strain evidence="8">cd-1</strain>
    </source>
</reference>
<keyword evidence="2" id="KW-0813">Transport</keyword>
<dbReference type="PANTHER" id="PTHR43820:SF6">
    <property type="entry name" value="ABC TRANSPORTER ATP-BINDING PROTEIN"/>
    <property type="match status" value="1"/>
</dbReference>
<evidence type="ECO:0000256" key="4">
    <source>
        <dbReference type="ARBA" id="ARBA00022840"/>
    </source>
</evidence>
<name>A0ABS0SEH4_9HYPH</name>
<organism evidence="7 8">
    <name type="scientific">Aquamicrobium zhengzhouense</name>
    <dbReference type="NCBI Taxonomy" id="2781738"/>
    <lineage>
        <taxon>Bacteria</taxon>
        <taxon>Pseudomonadati</taxon>
        <taxon>Pseudomonadota</taxon>
        <taxon>Alphaproteobacteria</taxon>
        <taxon>Hyphomicrobiales</taxon>
        <taxon>Phyllobacteriaceae</taxon>
        <taxon>Aquamicrobium</taxon>
    </lineage>
</organism>
<dbReference type="RefSeq" id="WP_198477050.1">
    <property type="nucleotide sequence ID" value="NZ_JADGMQ010000009.1"/>
</dbReference>
<dbReference type="Proteomes" id="UP000601789">
    <property type="component" value="Unassembled WGS sequence"/>
</dbReference>
<dbReference type="InterPro" id="IPR027417">
    <property type="entry name" value="P-loop_NTPase"/>
</dbReference>
<evidence type="ECO:0000313" key="8">
    <source>
        <dbReference type="Proteomes" id="UP000601789"/>
    </source>
</evidence>
<keyword evidence="3" id="KW-0547">Nucleotide-binding</keyword>
<dbReference type="SUPFAM" id="SSF52540">
    <property type="entry name" value="P-loop containing nucleoside triphosphate hydrolases"/>
    <property type="match status" value="1"/>
</dbReference>
<comment type="similarity">
    <text evidence="1">Belongs to the ABC transporter superfamily.</text>
</comment>
<dbReference type="PROSITE" id="PS00211">
    <property type="entry name" value="ABC_TRANSPORTER_1"/>
    <property type="match status" value="1"/>
</dbReference>
<dbReference type="GO" id="GO:0005524">
    <property type="term" value="F:ATP binding"/>
    <property type="evidence" value="ECO:0007669"/>
    <property type="project" value="UniProtKB-KW"/>
</dbReference>
<dbReference type="EMBL" id="JADGMQ010000009">
    <property type="protein sequence ID" value="MBI1621631.1"/>
    <property type="molecule type" value="Genomic_DNA"/>
</dbReference>
<evidence type="ECO:0000256" key="1">
    <source>
        <dbReference type="ARBA" id="ARBA00005417"/>
    </source>
</evidence>
<evidence type="ECO:0000256" key="2">
    <source>
        <dbReference type="ARBA" id="ARBA00022448"/>
    </source>
</evidence>
<evidence type="ECO:0000256" key="3">
    <source>
        <dbReference type="ARBA" id="ARBA00022741"/>
    </source>
</evidence>
<evidence type="ECO:0000313" key="7">
    <source>
        <dbReference type="EMBL" id="MBI1621631.1"/>
    </source>
</evidence>
<dbReference type="InterPro" id="IPR003593">
    <property type="entry name" value="AAA+_ATPase"/>
</dbReference>
<proteinExistence type="inferred from homology"/>
<dbReference type="SMART" id="SM00382">
    <property type="entry name" value="AAA"/>
    <property type="match status" value="1"/>
</dbReference>
<evidence type="ECO:0000259" key="6">
    <source>
        <dbReference type="PROSITE" id="PS50893"/>
    </source>
</evidence>
<dbReference type="Gene3D" id="3.40.50.300">
    <property type="entry name" value="P-loop containing nucleotide triphosphate hydrolases"/>
    <property type="match status" value="1"/>
</dbReference>
<keyword evidence="8" id="KW-1185">Reference proteome</keyword>
<dbReference type="PROSITE" id="PS50893">
    <property type="entry name" value="ABC_TRANSPORTER_2"/>
    <property type="match status" value="1"/>
</dbReference>
<dbReference type="InterPro" id="IPR017871">
    <property type="entry name" value="ABC_transporter-like_CS"/>
</dbReference>
<dbReference type="PANTHER" id="PTHR43820">
    <property type="entry name" value="HIGH-AFFINITY BRANCHED-CHAIN AMINO ACID TRANSPORT ATP-BINDING PROTEIN LIVF"/>
    <property type="match status" value="1"/>
</dbReference>
<feature type="domain" description="ABC transporter" evidence="6">
    <location>
        <begin position="6"/>
        <end position="235"/>
    </location>
</feature>
<dbReference type="Pfam" id="PF00005">
    <property type="entry name" value="ABC_tran"/>
    <property type="match status" value="1"/>
</dbReference>